<dbReference type="InterPro" id="IPR043502">
    <property type="entry name" value="DNA/RNA_pol_sf"/>
</dbReference>
<dbReference type="EMBL" id="DF237154">
    <property type="protein sequence ID" value="GAQ84778.1"/>
    <property type="molecule type" value="Genomic_DNA"/>
</dbReference>
<evidence type="ECO:0000259" key="1">
    <source>
        <dbReference type="Pfam" id="PF07727"/>
    </source>
</evidence>
<gene>
    <name evidence="2" type="ORF">KFL_002050210</name>
</gene>
<dbReference type="Proteomes" id="UP000054558">
    <property type="component" value="Unassembled WGS sequence"/>
</dbReference>
<dbReference type="OMA" id="MEGSHEC"/>
<accession>A0A1Y1I9M5</accession>
<dbReference type="STRING" id="105231.A0A1Y1I9M5"/>
<keyword evidence="3" id="KW-1185">Reference proteome</keyword>
<feature type="domain" description="Reverse transcriptase Ty1/copia-type" evidence="1">
    <location>
        <begin position="13"/>
        <end position="228"/>
    </location>
</feature>
<sequence length="331" mass="37265">MDEKRRTLLEKGTWEIVAKPEGVKPVPIKWVYSDKSGRSRDCGAVQVPVGGKRLVQKQGIDFDEVYAQVNKHTTLCALLAVIAELNPVDVKTAFLNGALEEEIYMQQPQGYKQGGPEVGCRLKRTLYGVRQTPRAAWHMRLNLKEELGNLDFVASMGDAALSTGLEAGDRVYLVVWVDDILVAARGAEGFAKVKAHLAEKFDVHDLDEATYFLGMELTRVREARTMKLTRKKLTMVGGYGLADTRRLKHIDVVHHFAWEHVARKEVAFAYCRTEDMKADIMIKALAPGTFKKCKSEIEIALSLVFGGVLRYEHLRTEFLSDSMVLGSRRRR</sequence>
<reference evidence="2 3" key="1">
    <citation type="journal article" date="2014" name="Nat. Commun.">
        <title>Klebsormidium flaccidum genome reveals primary factors for plant terrestrial adaptation.</title>
        <authorList>
            <person name="Hori K."/>
            <person name="Maruyama F."/>
            <person name="Fujisawa T."/>
            <person name="Togashi T."/>
            <person name="Yamamoto N."/>
            <person name="Seo M."/>
            <person name="Sato S."/>
            <person name="Yamada T."/>
            <person name="Mori H."/>
            <person name="Tajima N."/>
            <person name="Moriyama T."/>
            <person name="Ikeuchi M."/>
            <person name="Watanabe M."/>
            <person name="Wada H."/>
            <person name="Kobayashi K."/>
            <person name="Saito M."/>
            <person name="Masuda T."/>
            <person name="Sasaki-Sekimoto Y."/>
            <person name="Mashiguchi K."/>
            <person name="Awai K."/>
            <person name="Shimojima M."/>
            <person name="Masuda S."/>
            <person name="Iwai M."/>
            <person name="Nobusawa T."/>
            <person name="Narise T."/>
            <person name="Kondo S."/>
            <person name="Saito H."/>
            <person name="Sato R."/>
            <person name="Murakawa M."/>
            <person name="Ihara Y."/>
            <person name="Oshima-Yamada Y."/>
            <person name="Ohtaka K."/>
            <person name="Satoh M."/>
            <person name="Sonobe K."/>
            <person name="Ishii M."/>
            <person name="Ohtani R."/>
            <person name="Kanamori-Sato M."/>
            <person name="Honoki R."/>
            <person name="Miyazaki D."/>
            <person name="Mochizuki H."/>
            <person name="Umetsu J."/>
            <person name="Higashi K."/>
            <person name="Shibata D."/>
            <person name="Kamiya Y."/>
            <person name="Sato N."/>
            <person name="Nakamura Y."/>
            <person name="Tabata S."/>
            <person name="Ida S."/>
            <person name="Kurokawa K."/>
            <person name="Ohta H."/>
        </authorList>
    </citation>
    <scope>NUCLEOTIDE SEQUENCE [LARGE SCALE GENOMIC DNA]</scope>
    <source>
        <strain evidence="2 3">NIES-2285</strain>
    </source>
</reference>
<dbReference type="InterPro" id="IPR013103">
    <property type="entry name" value="RVT_2"/>
</dbReference>
<evidence type="ECO:0000313" key="3">
    <source>
        <dbReference type="Proteomes" id="UP000054558"/>
    </source>
</evidence>
<proteinExistence type="predicted"/>
<dbReference type="SUPFAM" id="SSF56672">
    <property type="entry name" value="DNA/RNA polymerases"/>
    <property type="match status" value="1"/>
</dbReference>
<organism evidence="2 3">
    <name type="scientific">Klebsormidium nitens</name>
    <name type="common">Green alga</name>
    <name type="synonym">Ulothrix nitens</name>
    <dbReference type="NCBI Taxonomy" id="105231"/>
    <lineage>
        <taxon>Eukaryota</taxon>
        <taxon>Viridiplantae</taxon>
        <taxon>Streptophyta</taxon>
        <taxon>Klebsormidiophyceae</taxon>
        <taxon>Klebsormidiales</taxon>
        <taxon>Klebsormidiaceae</taxon>
        <taxon>Klebsormidium</taxon>
    </lineage>
</organism>
<name>A0A1Y1I9M5_KLENI</name>
<dbReference type="Pfam" id="PF07727">
    <property type="entry name" value="RVT_2"/>
    <property type="match status" value="1"/>
</dbReference>
<dbReference type="OrthoDB" id="411615at2759"/>
<protein>
    <recommendedName>
        <fullName evidence="1">Reverse transcriptase Ty1/copia-type domain-containing protein</fullName>
    </recommendedName>
</protein>
<evidence type="ECO:0000313" key="2">
    <source>
        <dbReference type="EMBL" id="GAQ84778.1"/>
    </source>
</evidence>
<dbReference type="AlphaFoldDB" id="A0A1Y1I9M5"/>